<sequence length="852" mass="94892">MTVGSLAFLEENQSLAITYAVGVTFLVAIVVFIVMLTHYRRMKLNWYEANLIEMASSPPHYVRCKALNRYDSDSEFAVPKLVDEERPQRKQSRISNSVIINELPKGDLSGIFTVPKAAKTTTSMFRNLDQSQIDRGLYKTLQLPESEGYGDESIGFCGTIKLSISTDENLNLLTVGLVQAIELHPKRQDGNPNPYFRVSLDVPDGSEQKTQQTKIYRDSSSPLINEEFYFQVPADLVAQCRLEVMAYDFDQFSVDECIGYCWLTLGRLNVSGDKQQPTTFWAEVLPYGDNAHTSFGEVLFSLTYLSKAQRLTINMFKARNLCTDSCDHTVAIRITVMTNNEKKLKRKKTSSKKNARNPQFNESLTFGVAKNSLCDIILQIEAVQEYGTFGMGSKVIGKMELPLHKCKELWRTIIREEKSQARCAARLPSSYCAPDASQRPVAFVVPDSAPSFGFHSLMAYTEPEFRESGYFIDLCQEFAKRKNSDYEFNKEGVLSKLSKLESKTSDYQMKPLRTLQPVRTSSTYSYFDPKEEKNLARDDPSIIRANLVSQKELLRRVQNLKGGYFIPTIINQQLYFVRSNDDDIRTASESPSMTDVRTAIELQDESVYVYTGLPPSARSSEGLHTAANSQALTSSGERYYDTAVSGVLTALSASSFSDGLTTCNSSEPATALSFPTEHTAIDDLSSSDASTAKSFASDRTATALSFLTEHTAMDDISSIVASTAKSFATEHTAMDADTSVITRHENSSYYMEPTSGVETAIEISDSDRMIAEQNRLRQMGYAIPSQLDTRLLPRPNASSTEVDAQNLAKTPVAFDQKVSEYGRNLGSRASEHSMTGESAFTALSEESSHLDI</sequence>
<dbReference type="GO" id="GO:0005886">
    <property type="term" value="C:plasma membrane"/>
    <property type="evidence" value="ECO:0007669"/>
    <property type="project" value="TreeGrafter"/>
</dbReference>
<dbReference type="GO" id="GO:0005544">
    <property type="term" value="F:calcium-dependent phospholipid binding"/>
    <property type="evidence" value="ECO:0007669"/>
    <property type="project" value="TreeGrafter"/>
</dbReference>
<evidence type="ECO:0000313" key="5">
    <source>
        <dbReference type="Proteomes" id="UP001175271"/>
    </source>
</evidence>
<evidence type="ECO:0000259" key="3">
    <source>
        <dbReference type="PROSITE" id="PS50004"/>
    </source>
</evidence>
<keyword evidence="2" id="KW-1133">Transmembrane helix</keyword>
<proteinExistence type="predicted"/>
<dbReference type="GO" id="GO:0005509">
    <property type="term" value="F:calcium ion binding"/>
    <property type="evidence" value="ECO:0007669"/>
    <property type="project" value="TreeGrafter"/>
</dbReference>
<feature type="domain" description="C2" evidence="3">
    <location>
        <begin position="294"/>
        <end position="417"/>
    </location>
</feature>
<dbReference type="GO" id="GO:0017156">
    <property type="term" value="P:calcium-ion regulated exocytosis"/>
    <property type="evidence" value="ECO:0007669"/>
    <property type="project" value="TreeGrafter"/>
</dbReference>
<comment type="caution">
    <text evidence="4">The sequence shown here is derived from an EMBL/GenBank/DDBJ whole genome shotgun (WGS) entry which is preliminary data.</text>
</comment>
<dbReference type="AlphaFoldDB" id="A0AA39HHQ6"/>
<protein>
    <recommendedName>
        <fullName evidence="3">C2 domain-containing protein</fullName>
    </recommendedName>
</protein>
<dbReference type="PANTHER" id="PTHR10024">
    <property type="entry name" value="SYNAPTOTAGMIN"/>
    <property type="match status" value="1"/>
</dbReference>
<dbReference type="GO" id="GO:0000149">
    <property type="term" value="F:SNARE binding"/>
    <property type="evidence" value="ECO:0007669"/>
    <property type="project" value="TreeGrafter"/>
</dbReference>
<dbReference type="GO" id="GO:0001786">
    <property type="term" value="F:phosphatidylserine binding"/>
    <property type="evidence" value="ECO:0007669"/>
    <property type="project" value="TreeGrafter"/>
</dbReference>
<name>A0AA39HHQ6_9BILA</name>
<keyword evidence="2" id="KW-0472">Membrane</keyword>
<gene>
    <name evidence="4" type="ORF">QR680_017751</name>
</gene>
<dbReference type="Pfam" id="PF00168">
    <property type="entry name" value="C2"/>
    <property type="match status" value="2"/>
</dbReference>
<evidence type="ECO:0000256" key="1">
    <source>
        <dbReference type="SAM" id="MobiDB-lite"/>
    </source>
</evidence>
<dbReference type="PANTHER" id="PTHR10024:SF376">
    <property type="entry name" value="C2 DOMAIN-CONTAINING PROTEIN"/>
    <property type="match status" value="1"/>
</dbReference>
<dbReference type="SUPFAM" id="SSF49562">
    <property type="entry name" value="C2 domain (Calcium/lipid-binding domain, CaLB)"/>
    <property type="match status" value="2"/>
</dbReference>
<dbReference type="PROSITE" id="PS50004">
    <property type="entry name" value="C2"/>
    <property type="match status" value="2"/>
</dbReference>
<dbReference type="GO" id="GO:0030276">
    <property type="term" value="F:clathrin binding"/>
    <property type="evidence" value="ECO:0007669"/>
    <property type="project" value="TreeGrafter"/>
</dbReference>
<dbReference type="InterPro" id="IPR035892">
    <property type="entry name" value="C2_domain_sf"/>
</dbReference>
<keyword evidence="2" id="KW-0812">Transmembrane</keyword>
<feature type="domain" description="C2" evidence="3">
    <location>
        <begin position="156"/>
        <end position="282"/>
    </location>
</feature>
<dbReference type="Proteomes" id="UP001175271">
    <property type="component" value="Unassembled WGS sequence"/>
</dbReference>
<dbReference type="EMBL" id="JAUCMV010000004">
    <property type="protein sequence ID" value="KAK0404998.1"/>
    <property type="molecule type" value="Genomic_DNA"/>
</dbReference>
<evidence type="ECO:0000313" key="4">
    <source>
        <dbReference type="EMBL" id="KAK0404998.1"/>
    </source>
</evidence>
<dbReference type="Gene3D" id="2.60.40.150">
    <property type="entry name" value="C2 domain"/>
    <property type="match status" value="2"/>
</dbReference>
<dbReference type="SMART" id="SM00239">
    <property type="entry name" value="C2"/>
    <property type="match status" value="2"/>
</dbReference>
<keyword evidence="5" id="KW-1185">Reference proteome</keyword>
<evidence type="ECO:0000256" key="2">
    <source>
        <dbReference type="SAM" id="Phobius"/>
    </source>
</evidence>
<accession>A0AA39HHQ6</accession>
<dbReference type="InterPro" id="IPR000008">
    <property type="entry name" value="C2_dom"/>
</dbReference>
<dbReference type="GO" id="GO:0070382">
    <property type="term" value="C:exocytic vesicle"/>
    <property type="evidence" value="ECO:0007669"/>
    <property type="project" value="TreeGrafter"/>
</dbReference>
<organism evidence="4 5">
    <name type="scientific">Steinernema hermaphroditum</name>
    <dbReference type="NCBI Taxonomy" id="289476"/>
    <lineage>
        <taxon>Eukaryota</taxon>
        <taxon>Metazoa</taxon>
        <taxon>Ecdysozoa</taxon>
        <taxon>Nematoda</taxon>
        <taxon>Chromadorea</taxon>
        <taxon>Rhabditida</taxon>
        <taxon>Tylenchina</taxon>
        <taxon>Panagrolaimomorpha</taxon>
        <taxon>Strongyloidoidea</taxon>
        <taxon>Steinernematidae</taxon>
        <taxon>Steinernema</taxon>
    </lineage>
</organism>
<reference evidence="4" key="1">
    <citation type="submission" date="2023-06" db="EMBL/GenBank/DDBJ databases">
        <title>Genomic analysis of the entomopathogenic nematode Steinernema hermaphroditum.</title>
        <authorList>
            <person name="Schwarz E.M."/>
            <person name="Heppert J.K."/>
            <person name="Baniya A."/>
            <person name="Schwartz H.T."/>
            <person name="Tan C.-H."/>
            <person name="Antoshechkin I."/>
            <person name="Sternberg P.W."/>
            <person name="Goodrich-Blair H."/>
            <person name="Dillman A.R."/>
        </authorList>
    </citation>
    <scope>NUCLEOTIDE SEQUENCE</scope>
    <source>
        <strain evidence="4">PS9179</strain>
        <tissue evidence="4">Whole animal</tissue>
    </source>
</reference>
<feature type="region of interest" description="Disordered" evidence="1">
    <location>
        <begin position="826"/>
        <end position="852"/>
    </location>
</feature>
<feature type="transmembrane region" description="Helical" evidence="2">
    <location>
        <begin position="16"/>
        <end position="36"/>
    </location>
</feature>